<feature type="region of interest" description="Disordered" evidence="1">
    <location>
        <begin position="61"/>
        <end position="80"/>
    </location>
</feature>
<comment type="caution">
    <text evidence="4">The sequence shown here is derived from an EMBL/GenBank/DDBJ whole genome shotgun (WGS) entry which is preliminary data.</text>
</comment>
<organism evidence="4 5">
    <name type="scientific">Ramlibacter humi</name>
    <dbReference type="NCBI Taxonomy" id="2530451"/>
    <lineage>
        <taxon>Bacteria</taxon>
        <taxon>Pseudomonadati</taxon>
        <taxon>Pseudomonadota</taxon>
        <taxon>Betaproteobacteria</taxon>
        <taxon>Burkholderiales</taxon>
        <taxon>Comamonadaceae</taxon>
        <taxon>Ramlibacter</taxon>
    </lineage>
</organism>
<feature type="transmembrane region" description="Helical" evidence="2">
    <location>
        <begin position="144"/>
        <end position="163"/>
    </location>
</feature>
<dbReference type="EMBL" id="SMLK01000001">
    <property type="protein sequence ID" value="TFZ08947.1"/>
    <property type="molecule type" value="Genomic_DNA"/>
</dbReference>
<evidence type="ECO:0000313" key="4">
    <source>
        <dbReference type="EMBL" id="TFZ08947.1"/>
    </source>
</evidence>
<evidence type="ECO:0000259" key="3">
    <source>
        <dbReference type="Pfam" id="PF14020"/>
    </source>
</evidence>
<feature type="domain" description="DUF4236" evidence="3">
    <location>
        <begin position="3"/>
        <end position="53"/>
    </location>
</feature>
<evidence type="ECO:0000313" key="5">
    <source>
        <dbReference type="Proteomes" id="UP000297839"/>
    </source>
</evidence>
<keyword evidence="2" id="KW-1133">Transmembrane helix</keyword>
<gene>
    <name evidence="4" type="ORF">EZ216_07335</name>
</gene>
<keyword evidence="2" id="KW-0472">Membrane</keyword>
<feature type="compositionally biased region" description="Low complexity" evidence="1">
    <location>
        <begin position="62"/>
        <end position="74"/>
    </location>
</feature>
<dbReference type="Proteomes" id="UP000297839">
    <property type="component" value="Unassembled WGS sequence"/>
</dbReference>
<dbReference type="Pfam" id="PF14020">
    <property type="entry name" value="DUF4236"/>
    <property type="match status" value="1"/>
</dbReference>
<evidence type="ECO:0000256" key="1">
    <source>
        <dbReference type="SAM" id="MobiDB-lite"/>
    </source>
</evidence>
<keyword evidence="5" id="KW-1185">Reference proteome</keyword>
<sequence>MGLTFSKSVRFGAVRFNISGSGIGMSVGIPGLRIGTGPRGAYISGGVGGFRYRRSLNDARRAQPARLQPQPALPGHSQAEPSPIIISTQEHDTLNVLELTDSDSDGLLQSMNEQRRKTPLWPFVAGALFLLWFPLTSATKTWPGFVHLCIAAVFAAVVGWVYWRDKMRKLTVLFFEPDAATSEYFDALTQALSSAASMRKVRAVVSTSQYADRKYSAGASEGLRFSGASLQLGQGPGVMANVQVPVLKTGRTTLAFYPDRVLAFQGNSVGAVSYDTLVAQEERSRFIESEAVPSDANVIDHTWQYVNRNGGPDRRFKNNRQLPICAYSQLNLSTPSGLDIRLLGSRERGFAPLAGALAQMA</sequence>
<dbReference type="OrthoDB" id="9806903at2"/>
<dbReference type="InterPro" id="IPR025330">
    <property type="entry name" value="DUF4236"/>
</dbReference>
<dbReference type="AlphaFoldDB" id="A0A4Z0CBA5"/>
<evidence type="ECO:0000256" key="2">
    <source>
        <dbReference type="SAM" id="Phobius"/>
    </source>
</evidence>
<accession>A0A4Z0CBA5</accession>
<proteinExistence type="predicted"/>
<dbReference type="RefSeq" id="WP_135249032.1">
    <property type="nucleotide sequence ID" value="NZ_SMLK01000001.1"/>
</dbReference>
<feature type="transmembrane region" description="Helical" evidence="2">
    <location>
        <begin position="120"/>
        <end position="138"/>
    </location>
</feature>
<reference evidence="4 5" key="1">
    <citation type="submission" date="2019-03" db="EMBL/GenBank/DDBJ databases">
        <title>Ramlibacter sp. 18x22-1, whole genome shotgun sequence.</title>
        <authorList>
            <person name="Zhang X."/>
            <person name="Feng G."/>
            <person name="Zhu H."/>
        </authorList>
    </citation>
    <scope>NUCLEOTIDE SEQUENCE [LARGE SCALE GENOMIC DNA]</scope>
    <source>
        <strain evidence="4 5">18x22-1</strain>
    </source>
</reference>
<name>A0A4Z0CBA5_9BURK</name>
<keyword evidence="2" id="KW-0812">Transmembrane</keyword>
<protein>
    <submittedName>
        <fullName evidence="4">DUF4236 domain-containing protein</fullName>
    </submittedName>
</protein>